<reference evidence="1 2" key="1">
    <citation type="submission" date="2019-03" db="EMBL/GenBank/DDBJ databases">
        <title>Diverse conjugative elements silence natural transformation in Legionella species.</title>
        <authorList>
            <person name="Durieux I."/>
            <person name="Ginevra C."/>
            <person name="Attaiech L."/>
            <person name="Picq K."/>
            <person name="Juan P.A."/>
            <person name="Jarraud S."/>
            <person name="Charpentier X."/>
        </authorList>
    </citation>
    <scope>NUCLEOTIDE SEQUENCE [LARGE SCALE GENOMIC DNA]</scope>
    <source>
        <strain evidence="1 2">HL-0427-4011</strain>
    </source>
</reference>
<dbReference type="Proteomes" id="UP000295517">
    <property type="component" value="Chromosome"/>
</dbReference>
<accession>A0AAX1EER8</accession>
<dbReference type="RefSeq" id="WP_135059968.1">
    <property type="nucleotide sequence ID" value="NZ_CP038254.1"/>
</dbReference>
<dbReference type="EMBL" id="CP038254">
    <property type="protein sequence ID" value="QBR83605.1"/>
    <property type="molecule type" value="Genomic_DNA"/>
</dbReference>
<organism evidence="1 2">
    <name type="scientific">Legionella israelensis</name>
    <dbReference type="NCBI Taxonomy" id="454"/>
    <lineage>
        <taxon>Bacteria</taxon>
        <taxon>Pseudomonadati</taxon>
        <taxon>Pseudomonadota</taxon>
        <taxon>Gammaproteobacteria</taxon>
        <taxon>Legionellales</taxon>
        <taxon>Legionellaceae</taxon>
        <taxon>Legionella</taxon>
    </lineage>
</organism>
<evidence type="ECO:0000313" key="1">
    <source>
        <dbReference type="EMBL" id="QBR83605.1"/>
    </source>
</evidence>
<name>A0AAX1EER8_9GAMM</name>
<dbReference type="AlphaFoldDB" id="A0AAX1EER8"/>
<gene>
    <name evidence="1" type="ORF">E3983_04080</name>
</gene>
<protein>
    <submittedName>
        <fullName evidence="1">Uncharacterized protein</fullName>
    </submittedName>
</protein>
<evidence type="ECO:0000313" key="2">
    <source>
        <dbReference type="Proteomes" id="UP000295517"/>
    </source>
</evidence>
<proteinExistence type="predicted"/>
<sequence length="277" mass="32242">MSEEKKENTLEHFQKSIQQSTLRRTFSFTQLTSEELKDYTAFLIGNDRPLTEEEAELFQMETNFVLVGTSVFRSIDFACKLSAKYNVTPKVFIIDNSRQVHETWEKLKNFFAESTETDIKSFLHGKTGLFEFILNELLDVTHGMNPVRYFSEFFRSFNIEYVKNIVLATEVLRQDWANSNTFRDIRNLYSDRPIVAYPSNIISCCEETDQCRVLQSIESLKPSVCIFSNLDPIQRIPTKTHILPEPTALGIIEKLGLEIRLIEDSKEEDENIFNRGY</sequence>